<accession>A0A7K1S941</accession>
<dbReference type="SUPFAM" id="SSF54593">
    <property type="entry name" value="Glyoxalase/Bleomycin resistance protein/Dihydroxybiphenyl dioxygenase"/>
    <property type="match status" value="1"/>
</dbReference>
<proteinExistence type="predicted"/>
<evidence type="ECO:0000313" key="3">
    <source>
        <dbReference type="EMBL" id="MVM30309.1"/>
    </source>
</evidence>
<dbReference type="Gene3D" id="3.10.180.10">
    <property type="entry name" value="2,3-Dihydroxybiphenyl 1,2-Dioxygenase, domain 1"/>
    <property type="match status" value="1"/>
</dbReference>
<dbReference type="InterPro" id="IPR004360">
    <property type="entry name" value="Glyas_Fos-R_dOase_dom"/>
</dbReference>
<dbReference type="PANTHER" id="PTHR43048">
    <property type="entry name" value="METHYLMALONYL-COA EPIMERASE"/>
    <property type="match status" value="1"/>
</dbReference>
<dbReference type="EMBL" id="WPIN01000003">
    <property type="protein sequence ID" value="MVM30309.1"/>
    <property type="molecule type" value="Genomic_DNA"/>
</dbReference>
<keyword evidence="4" id="KW-1185">Reference proteome</keyword>
<dbReference type="GO" id="GO:0046491">
    <property type="term" value="P:L-methylmalonyl-CoA metabolic process"/>
    <property type="evidence" value="ECO:0007669"/>
    <property type="project" value="TreeGrafter"/>
</dbReference>
<dbReference type="GO" id="GO:0046872">
    <property type="term" value="F:metal ion binding"/>
    <property type="evidence" value="ECO:0007669"/>
    <property type="project" value="UniProtKB-KW"/>
</dbReference>
<dbReference type="InterPro" id="IPR037523">
    <property type="entry name" value="VOC_core"/>
</dbReference>
<comment type="caution">
    <text evidence="3">The sequence shown here is derived from an EMBL/GenBank/DDBJ whole genome shotgun (WGS) entry which is preliminary data.</text>
</comment>
<dbReference type="GO" id="GO:0004493">
    <property type="term" value="F:methylmalonyl-CoA epimerase activity"/>
    <property type="evidence" value="ECO:0007669"/>
    <property type="project" value="TreeGrafter"/>
</dbReference>
<dbReference type="InterPro" id="IPR029068">
    <property type="entry name" value="Glyas_Bleomycin-R_OHBP_Dase"/>
</dbReference>
<dbReference type="AlphaFoldDB" id="A0A7K1S941"/>
<gene>
    <name evidence="3" type="ORF">GO755_09715</name>
</gene>
<dbReference type="Pfam" id="PF00903">
    <property type="entry name" value="Glyoxalase"/>
    <property type="match status" value="1"/>
</dbReference>
<dbReference type="InterPro" id="IPR051785">
    <property type="entry name" value="MMCE/EMCE_epimerase"/>
</dbReference>
<evidence type="ECO:0000313" key="4">
    <source>
        <dbReference type="Proteomes" id="UP000436006"/>
    </source>
</evidence>
<evidence type="ECO:0000256" key="1">
    <source>
        <dbReference type="ARBA" id="ARBA00022723"/>
    </source>
</evidence>
<dbReference type="PANTHER" id="PTHR43048:SF6">
    <property type="entry name" value="BLR8189 PROTEIN"/>
    <property type="match status" value="1"/>
</dbReference>
<dbReference type="Proteomes" id="UP000436006">
    <property type="component" value="Unassembled WGS sequence"/>
</dbReference>
<sequence>METLSIPPINSTSPFASMKGNHVAIRVPDLEASKRWFVDKLDFRVIHEWPFGDLQLAYVAPATDDNFWVELLGGGTPGPQPDYSDLNESLHDAGYHHFCINVASVDDTLTELGRRGVTILGEPFDLAAIGRRLAFFADPWGNLIELAQVL</sequence>
<dbReference type="RefSeq" id="WP_157584548.1">
    <property type="nucleotide sequence ID" value="NZ_WPIN01000003.1"/>
</dbReference>
<reference evidence="3 4" key="1">
    <citation type="submission" date="2019-12" db="EMBL/GenBank/DDBJ databases">
        <title>Spirosoma sp. HMF4905 genome sequencing and assembly.</title>
        <authorList>
            <person name="Kang H."/>
            <person name="Cha I."/>
            <person name="Kim H."/>
            <person name="Joh K."/>
        </authorList>
    </citation>
    <scope>NUCLEOTIDE SEQUENCE [LARGE SCALE GENOMIC DNA]</scope>
    <source>
        <strain evidence="3 4">HMF4905</strain>
    </source>
</reference>
<dbReference type="PROSITE" id="PS51819">
    <property type="entry name" value="VOC"/>
    <property type="match status" value="1"/>
</dbReference>
<organism evidence="3 4">
    <name type="scientific">Spirosoma arboris</name>
    <dbReference type="NCBI Taxonomy" id="2682092"/>
    <lineage>
        <taxon>Bacteria</taxon>
        <taxon>Pseudomonadati</taxon>
        <taxon>Bacteroidota</taxon>
        <taxon>Cytophagia</taxon>
        <taxon>Cytophagales</taxon>
        <taxon>Cytophagaceae</taxon>
        <taxon>Spirosoma</taxon>
    </lineage>
</organism>
<name>A0A7K1S941_9BACT</name>
<evidence type="ECO:0000259" key="2">
    <source>
        <dbReference type="PROSITE" id="PS51819"/>
    </source>
</evidence>
<protein>
    <submittedName>
        <fullName evidence="3">VOC family protein</fullName>
    </submittedName>
</protein>
<keyword evidence="1" id="KW-0479">Metal-binding</keyword>
<feature type="domain" description="VOC" evidence="2">
    <location>
        <begin position="19"/>
        <end position="149"/>
    </location>
</feature>